<evidence type="ECO:0000256" key="4">
    <source>
        <dbReference type="SAM" id="MobiDB-lite"/>
    </source>
</evidence>
<keyword evidence="2" id="KW-0677">Repeat</keyword>
<feature type="region of interest" description="Disordered" evidence="4">
    <location>
        <begin position="1"/>
        <end position="83"/>
    </location>
</feature>
<dbReference type="AlphaFoldDB" id="E2BG00"/>
<feature type="compositionally biased region" description="Basic and acidic residues" evidence="4">
    <location>
        <begin position="331"/>
        <end position="374"/>
    </location>
</feature>
<name>E2BG00_HARSA</name>
<feature type="repeat" description="WD" evidence="3">
    <location>
        <begin position="693"/>
        <end position="734"/>
    </location>
</feature>
<feature type="compositionally biased region" description="Basic and acidic residues" evidence="4">
    <location>
        <begin position="119"/>
        <end position="130"/>
    </location>
</feature>
<dbReference type="PANTHER" id="PTHR44499">
    <property type="entry name" value="JOUBERIN"/>
    <property type="match status" value="1"/>
</dbReference>
<dbReference type="SUPFAM" id="SSF50978">
    <property type="entry name" value="WD40 repeat-like"/>
    <property type="match status" value="1"/>
</dbReference>
<dbReference type="PANTHER" id="PTHR44499:SF1">
    <property type="entry name" value="JOUBERIN"/>
    <property type="match status" value="1"/>
</dbReference>
<dbReference type="InterPro" id="IPR015943">
    <property type="entry name" value="WD40/YVTN_repeat-like_dom_sf"/>
</dbReference>
<feature type="compositionally biased region" description="Basic residues" evidence="4">
    <location>
        <begin position="1"/>
        <end position="13"/>
    </location>
</feature>
<feature type="region of interest" description="Disordered" evidence="4">
    <location>
        <begin position="210"/>
        <end position="399"/>
    </location>
</feature>
<evidence type="ECO:0000256" key="1">
    <source>
        <dbReference type="ARBA" id="ARBA00022574"/>
    </source>
</evidence>
<gene>
    <name evidence="5" type="ORF">EAI_14617</name>
</gene>
<proteinExistence type="predicted"/>
<feature type="compositionally biased region" description="Basic and acidic residues" evidence="4">
    <location>
        <begin position="270"/>
        <end position="279"/>
    </location>
</feature>
<organism evidence="6">
    <name type="scientific">Harpegnathos saltator</name>
    <name type="common">Jerdon's jumping ant</name>
    <dbReference type="NCBI Taxonomy" id="610380"/>
    <lineage>
        <taxon>Eukaryota</taxon>
        <taxon>Metazoa</taxon>
        <taxon>Ecdysozoa</taxon>
        <taxon>Arthropoda</taxon>
        <taxon>Hexapoda</taxon>
        <taxon>Insecta</taxon>
        <taxon>Pterygota</taxon>
        <taxon>Neoptera</taxon>
        <taxon>Endopterygota</taxon>
        <taxon>Hymenoptera</taxon>
        <taxon>Apocrita</taxon>
        <taxon>Aculeata</taxon>
        <taxon>Formicoidea</taxon>
        <taxon>Formicidae</taxon>
        <taxon>Ponerinae</taxon>
        <taxon>Ponerini</taxon>
        <taxon>Harpegnathos</taxon>
    </lineage>
</organism>
<feature type="compositionally biased region" description="Basic and acidic residues" evidence="4">
    <location>
        <begin position="386"/>
        <end position="399"/>
    </location>
</feature>
<dbReference type="Proteomes" id="UP000008237">
    <property type="component" value="Unassembled WGS sequence"/>
</dbReference>
<evidence type="ECO:0000256" key="3">
    <source>
        <dbReference type="PROSITE-ProRule" id="PRU00221"/>
    </source>
</evidence>
<dbReference type="InParanoid" id="E2BG00"/>
<dbReference type="SMART" id="SM00320">
    <property type="entry name" value="WD40"/>
    <property type="match status" value="5"/>
</dbReference>
<feature type="region of interest" description="Disordered" evidence="4">
    <location>
        <begin position="1207"/>
        <end position="1232"/>
    </location>
</feature>
<keyword evidence="6" id="KW-1185">Reference proteome</keyword>
<dbReference type="EMBL" id="GL448096">
    <property type="protein sequence ID" value="EFN85402.1"/>
    <property type="molecule type" value="Genomic_DNA"/>
</dbReference>
<dbReference type="Gene3D" id="2.130.10.10">
    <property type="entry name" value="YVTN repeat-like/Quinoprotein amine dehydrogenase"/>
    <property type="match status" value="1"/>
</dbReference>
<dbReference type="OrthoDB" id="2096344at2759"/>
<evidence type="ECO:0000313" key="5">
    <source>
        <dbReference type="EMBL" id="EFN85402.1"/>
    </source>
</evidence>
<keyword evidence="1 3" id="KW-0853">WD repeat</keyword>
<dbReference type="InterPro" id="IPR001680">
    <property type="entry name" value="WD40_rpt"/>
</dbReference>
<feature type="region of interest" description="Disordered" evidence="4">
    <location>
        <begin position="111"/>
        <end position="197"/>
    </location>
</feature>
<sequence>MASKGRMLKRSRHVSSFLEDSMENTTPSKATMNVVVDIHHEASRSQGDNENVPVVPESSDEKAVKRSDSFKSSSKRASEVPGDRHVVVTRTRLDETRDRVTLESFDLIEEIGTPGKNSRTPELEPFPEVKPRRRKQWSTVNAASETEDNSKRQPRKRWSKDTSVIRLPETRDVSPLTGGDEDQRKPIPAPRSSVRRNAFFFDNPAFVSENEEVLRIETDHRRESTKIEMRRMSDRSSKIEDIEEVRTSGGTSSDSLKKSAQGASARSRRERLTDSDARSARTSRSSKSRNNSSDEVNSTSSLGKVTDIQSSSTTYKETSTSTSDKQQPEATQDRSLRKRERSLLRKKDVLTNDDKASSSAKDARSNADAETDTRVRKKKRKKRRQGKEDKQDKEKDDKREDAEIRYISVTVHRTDLLEVDYAKVKRPMVKVHIVNAHTGSYLKCGADNSENTSVSLQPMITGKFDFKENRSMIPVWEEELIFEHDFNAITRRDEDSQVVILFEVIDPLSFAEASFSSEGCWHKIAWAFLKPLGCNDTLHTDKKVRLQLYKPRRSFKKYDRRSCEVYTWWQSNNRCKYPSSLFVTVTSVSPPKIKPVLYQQLTMKHVPDTWSESQERSNTRISTAVSLPKWARLAAQSCKIPNERVFETEASENGCFYVAFSSDGKYLACVHSEEYSYPIVVYEVESGKTHVRFSGHKTFVYSLSWSSDDRCLLSASADQTARIWDVRNRTVQYVEMLPHPTYVYCAKYGPSNTTIVATGCYDRVARVWAYDKRSRKRVLCQELEGHEGFVNSMVFYKNGDLITADSVGAIIVWSARRNSKMPSKREWCIARKIKVREIEGVVINTIALHPLESRLLVHSRNSGLRTLDLATCVVLQRYDGLNNQRIQTKACISPCGSLVLCGGEDSVLNVWHLETSEHLAKYTSERDYRAVTCVDYHPYDHVLAYSGFGGPTAVRVLRFNKNTSNKDIGLTIISEAGRISKDGNNTTIHPYRDYISRYIRRPWSSSIYSEQSRALLAQLDFPDTIARSIPATAPILHDMRQVRRELDYRTLYLIEMMAETPPRRKLRQFNLRRPRNPEPPRHINYDHNCDTTMDTEDGSNLNVSPTGRNGQQKFIFPDIARLRLDDNHDVHSTNREHDLPLHLRRDVTHAISETSGSETSRERLSARNRLDTCATRATGYTEDVETGRVHRFADTIAIDMEEDVQNSYAVERAPRSESSPDNSGGTFVISRK</sequence>
<feature type="compositionally biased region" description="Basic residues" evidence="4">
    <location>
        <begin position="375"/>
        <end position="385"/>
    </location>
</feature>
<dbReference type="Pfam" id="PF00400">
    <property type="entry name" value="WD40"/>
    <property type="match status" value="2"/>
</dbReference>
<feature type="compositionally biased region" description="Low complexity" evidence="4">
    <location>
        <begin position="310"/>
        <end position="323"/>
    </location>
</feature>
<protein>
    <submittedName>
        <fullName evidence="5">Jouberin</fullName>
    </submittedName>
</protein>
<accession>E2BG00</accession>
<dbReference type="PROSITE" id="PS00678">
    <property type="entry name" value="WD_REPEATS_1"/>
    <property type="match status" value="1"/>
</dbReference>
<dbReference type="GO" id="GO:0036064">
    <property type="term" value="C:ciliary basal body"/>
    <property type="evidence" value="ECO:0007669"/>
    <property type="project" value="TreeGrafter"/>
</dbReference>
<feature type="compositionally biased region" description="Basic and acidic residues" evidence="4">
    <location>
        <begin position="212"/>
        <end position="246"/>
    </location>
</feature>
<evidence type="ECO:0000256" key="2">
    <source>
        <dbReference type="ARBA" id="ARBA00022737"/>
    </source>
</evidence>
<dbReference type="InterPro" id="IPR019775">
    <property type="entry name" value="WD40_repeat_CS"/>
</dbReference>
<feature type="compositionally biased region" description="Basic and acidic residues" evidence="4">
    <location>
        <begin position="59"/>
        <end position="69"/>
    </location>
</feature>
<feature type="compositionally biased region" description="Polar residues" evidence="4">
    <location>
        <begin position="1216"/>
        <end position="1225"/>
    </location>
</feature>
<dbReference type="STRING" id="610380.E2BG00"/>
<feature type="compositionally biased region" description="Low complexity" evidence="4">
    <location>
        <begin position="280"/>
        <end position="293"/>
    </location>
</feature>
<dbReference type="GO" id="GO:0044458">
    <property type="term" value="P:motile cilium assembly"/>
    <property type="evidence" value="ECO:0007669"/>
    <property type="project" value="TreeGrafter"/>
</dbReference>
<dbReference type="InterPro" id="IPR036322">
    <property type="entry name" value="WD40_repeat_dom_sf"/>
</dbReference>
<dbReference type="PROSITE" id="PS50294">
    <property type="entry name" value="WD_REPEATS_REGION"/>
    <property type="match status" value="1"/>
</dbReference>
<dbReference type="OMA" id="WWQSNNR"/>
<reference evidence="5 6" key="1">
    <citation type="journal article" date="2010" name="Science">
        <title>Genomic comparison of the ants Camponotus floridanus and Harpegnathos saltator.</title>
        <authorList>
            <person name="Bonasio R."/>
            <person name="Zhang G."/>
            <person name="Ye C."/>
            <person name="Mutti N.S."/>
            <person name="Fang X."/>
            <person name="Qin N."/>
            <person name="Donahue G."/>
            <person name="Yang P."/>
            <person name="Li Q."/>
            <person name="Li C."/>
            <person name="Zhang P."/>
            <person name="Huang Z."/>
            <person name="Berger S.L."/>
            <person name="Reinberg D."/>
            <person name="Wang J."/>
            <person name="Liebig J."/>
        </authorList>
    </citation>
    <scope>NUCLEOTIDE SEQUENCE [LARGE SCALE GENOMIC DNA]</scope>
    <source>
        <strain evidence="5 6">R22 G/1</strain>
    </source>
</reference>
<evidence type="ECO:0000313" key="6">
    <source>
        <dbReference type="Proteomes" id="UP000008237"/>
    </source>
</evidence>
<dbReference type="PROSITE" id="PS50082">
    <property type="entry name" value="WD_REPEATS_2"/>
    <property type="match status" value="1"/>
</dbReference>
<feature type="compositionally biased region" description="Polar residues" evidence="4">
    <location>
        <begin position="294"/>
        <end position="309"/>
    </location>
</feature>
<dbReference type="InterPro" id="IPR052803">
    <property type="entry name" value="Cilium-Associated_Jouberin"/>
</dbReference>